<gene>
    <name evidence="7" type="ORF">DTO96_101917</name>
</gene>
<evidence type="ECO:0000313" key="8">
    <source>
        <dbReference type="Proteomes" id="UP000252182"/>
    </source>
</evidence>
<protein>
    <recommendedName>
        <fullName evidence="9">Energy-coupling factor transporter transmembrane protein EcfT</fullName>
    </recommendedName>
</protein>
<dbReference type="InterPro" id="IPR003339">
    <property type="entry name" value="ABC/ECF_trnsptr_transmembrane"/>
</dbReference>
<dbReference type="CDD" id="cd16914">
    <property type="entry name" value="EcfT"/>
    <property type="match status" value="1"/>
</dbReference>
<feature type="transmembrane region" description="Helical" evidence="6">
    <location>
        <begin position="58"/>
        <end position="76"/>
    </location>
</feature>
<keyword evidence="3 6" id="KW-0812">Transmembrane</keyword>
<keyword evidence="5 6" id="KW-0472">Membrane</keyword>
<evidence type="ECO:0008006" key="9">
    <source>
        <dbReference type="Google" id="ProtNLM"/>
    </source>
</evidence>
<evidence type="ECO:0000256" key="3">
    <source>
        <dbReference type="ARBA" id="ARBA00022692"/>
    </source>
</evidence>
<dbReference type="EMBL" id="CP031124">
    <property type="protein sequence ID" value="AXF86176.1"/>
    <property type="molecule type" value="Genomic_DNA"/>
</dbReference>
<keyword evidence="4 6" id="KW-1133">Transmembrane helix</keyword>
<sequence length="234" mass="26994">MFPIDAPIRHKAFHDAHMWLLLFVFFLAVAMPFQWFTVVVWAIALCIAALIQGISWRFALHSLFIALGLSVSIWLLNALFHTADVSQADAFEKANQIALKVWAMTWVALLSSRMVNVRDVISYLLQRGWLSMQIAYAMMVGIGSIDLMRDETRRISLNARLRGLSWRQRFLQWVPLLVFALRHAQRGAMSLRARGLNQSKSFYYNYQATRAQGYRMVCLFTSMIVLTLCCEYFA</sequence>
<dbReference type="Proteomes" id="UP000252182">
    <property type="component" value="Chromosome"/>
</dbReference>
<reference evidence="8" key="1">
    <citation type="submission" date="2018-07" db="EMBL/GenBank/DDBJ databases">
        <authorList>
            <person name="Kim H."/>
        </authorList>
    </citation>
    <scope>NUCLEOTIDE SEQUENCE [LARGE SCALE GENOMIC DNA]</scope>
    <source>
        <strain evidence="8">F02</strain>
    </source>
</reference>
<evidence type="ECO:0000256" key="6">
    <source>
        <dbReference type="SAM" id="Phobius"/>
    </source>
</evidence>
<feature type="transmembrane region" description="Helical" evidence="6">
    <location>
        <begin position="19"/>
        <end position="52"/>
    </location>
</feature>
<feature type="transmembrane region" description="Helical" evidence="6">
    <location>
        <begin position="128"/>
        <end position="149"/>
    </location>
</feature>
<keyword evidence="8" id="KW-1185">Reference proteome</keyword>
<comment type="subcellular location">
    <subcellularLocation>
        <location evidence="1">Membrane</location>
        <topology evidence="1">Multi-pass membrane protein</topology>
    </subcellularLocation>
</comment>
<organism evidence="7 8">
    <name type="scientific">Ephemeroptericola cinctiostellae</name>
    <dbReference type="NCBI Taxonomy" id="2268024"/>
    <lineage>
        <taxon>Bacteria</taxon>
        <taxon>Pseudomonadati</taxon>
        <taxon>Pseudomonadota</taxon>
        <taxon>Betaproteobacteria</taxon>
        <taxon>Burkholderiales</taxon>
        <taxon>Burkholderiaceae</taxon>
        <taxon>Ephemeroptericola</taxon>
    </lineage>
</organism>
<proteinExistence type="inferred from homology"/>
<evidence type="ECO:0000256" key="4">
    <source>
        <dbReference type="ARBA" id="ARBA00022989"/>
    </source>
</evidence>
<evidence type="ECO:0000256" key="1">
    <source>
        <dbReference type="ARBA" id="ARBA00004141"/>
    </source>
</evidence>
<evidence type="ECO:0000256" key="5">
    <source>
        <dbReference type="ARBA" id="ARBA00023136"/>
    </source>
</evidence>
<evidence type="ECO:0000313" key="7">
    <source>
        <dbReference type="EMBL" id="AXF86176.1"/>
    </source>
</evidence>
<name>A0A345DCT8_9BURK</name>
<dbReference type="AlphaFoldDB" id="A0A345DCT8"/>
<dbReference type="KEGG" id="hyf:DTO96_101917"/>
<dbReference type="OrthoDB" id="9824024at2"/>
<dbReference type="RefSeq" id="WP_114563281.1">
    <property type="nucleotide sequence ID" value="NZ_CP031124.1"/>
</dbReference>
<accession>A0A345DCT8</accession>
<comment type="similarity">
    <text evidence="2">Belongs to the CbiQ family.</text>
</comment>
<dbReference type="GO" id="GO:0005886">
    <property type="term" value="C:plasma membrane"/>
    <property type="evidence" value="ECO:0007669"/>
    <property type="project" value="UniProtKB-ARBA"/>
</dbReference>
<feature type="transmembrane region" description="Helical" evidence="6">
    <location>
        <begin position="213"/>
        <end position="233"/>
    </location>
</feature>
<evidence type="ECO:0000256" key="2">
    <source>
        <dbReference type="ARBA" id="ARBA00008564"/>
    </source>
</evidence>